<evidence type="ECO:0000256" key="10">
    <source>
        <dbReference type="ARBA" id="ARBA00023160"/>
    </source>
</evidence>
<keyword evidence="3" id="KW-0444">Lipid biosynthesis</keyword>
<comment type="catalytic activity">
    <reaction evidence="16">
        <text>(2E)-tetradecenoyl-CoA + NADPH + H(+) = tetradecanoyl-CoA + NADP(+)</text>
        <dbReference type="Rhea" id="RHEA:44968"/>
        <dbReference type="ChEBI" id="CHEBI:15378"/>
        <dbReference type="ChEBI" id="CHEBI:57385"/>
        <dbReference type="ChEBI" id="CHEBI:57783"/>
        <dbReference type="ChEBI" id="CHEBI:58349"/>
        <dbReference type="ChEBI" id="CHEBI:61405"/>
    </reaction>
    <physiologicalReaction direction="left-to-right" evidence="16">
        <dbReference type="Rhea" id="RHEA:44969"/>
    </physiologicalReaction>
</comment>
<evidence type="ECO:0000256" key="1">
    <source>
        <dbReference type="ARBA" id="ARBA00004275"/>
    </source>
</evidence>
<evidence type="ECO:0000256" key="18">
    <source>
        <dbReference type="ARBA" id="ARBA00049251"/>
    </source>
</evidence>
<comment type="catalytic activity">
    <reaction evidence="20">
        <text>(2E)-octenoyl-CoA + NADPH + H(+) = octanoyl-CoA + NADP(+)</text>
        <dbReference type="Rhea" id="RHEA:44952"/>
        <dbReference type="ChEBI" id="CHEBI:15378"/>
        <dbReference type="ChEBI" id="CHEBI:57386"/>
        <dbReference type="ChEBI" id="CHEBI:57783"/>
        <dbReference type="ChEBI" id="CHEBI:58349"/>
        <dbReference type="ChEBI" id="CHEBI:62242"/>
    </reaction>
    <physiologicalReaction direction="left-to-right" evidence="20">
        <dbReference type="Rhea" id="RHEA:44953"/>
    </physiologicalReaction>
</comment>
<keyword evidence="10" id="KW-0275">Fatty acid biosynthesis</keyword>
<comment type="function">
    <text evidence="11">Participates in chain elongation of fatty acids. Catalyzes the reduction of trans-2-enoyl-CoAs of varying chain lengths from 6:1 to 16:1, having maximum activity with 10:1 CoA. Has no 2,4-dienoyl-CoA reductase activity.</text>
</comment>
<keyword evidence="5" id="KW-0276">Fatty acid metabolism</keyword>
<dbReference type="Pfam" id="PF13561">
    <property type="entry name" value="adh_short_C2"/>
    <property type="match status" value="1"/>
</dbReference>
<evidence type="ECO:0000256" key="3">
    <source>
        <dbReference type="ARBA" id="ARBA00022516"/>
    </source>
</evidence>
<dbReference type="NCBIfam" id="NF005811">
    <property type="entry name" value="PRK07677.1"/>
    <property type="match status" value="1"/>
</dbReference>
<evidence type="ECO:0000256" key="9">
    <source>
        <dbReference type="ARBA" id="ARBA00023140"/>
    </source>
</evidence>
<dbReference type="Gene3D" id="3.40.50.720">
    <property type="entry name" value="NAD(P)-binding Rossmann-like Domain"/>
    <property type="match status" value="1"/>
</dbReference>
<dbReference type="RefSeq" id="WP_318750280.1">
    <property type="nucleotide sequence ID" value="NZ_CP132508.1"/>
</dbReference>
<evidence type="ECO:0000256" key="12">
    <source>
        <dbReference type="ARBA" id="ARBA00038622"/>
    </source>
</evidence>
<dbReference type="CDD" id="cd05369">
    <property type="entry name" value="TER_DECR_SDR_a"/>
    <property type="match status" value="1"/>
</dbReference>
<comment type="pathway">
    <text evidence="2">Lipid metabolism.</text>
</comment>
<dbReference type="Proteomes" id="UP001304683">
    <property type="component" value="Chromosome"/>
</dbReference>
<evidence type="ECO:0000256" key="11">
    <source>
        <dbReference type="ARBA" id="ARBA00037124"/>
    </source>
</evidence>
<name>A0ABZ0QLR9_9FIRM</name>
<proteinExistence type="predicted"/>
<organism evidence="21 22">
    <name type="scientific">Thermaerobacter composti</name>
    <dbReference type="NCBI Taxonomy" id="554949"/>
    <lineage>
        <taxon>Bacteria</taxon>
        <taxon>Bacillati</taxon>
        <taxon>Bacillota</taxon>
        <taxon>Clostridia</taxon>
        <taxon>Eubacteriales</taxon>
        <taxon>Clostridiales Family XVII. Incertae Sedis</taxon>
        <taxon>Thermaerobacter</taxon>
    </lineage>
</organism>
<dbReference type="EC" id="1.3.1.38" evidence="13"/>
<gene>
    <name evidence="21" type="primary">fadH</name>
    <name evidence="21" type="ORF">Q5761_08715</name>
</gene>
<comment type="catalytic activity">
    <reaction evidence="17">
        <text>(2E)-hexenoyl-CoA + NADPH + H(+) = hexanoyl-CoA + NADP(+)</text>
        <dbReference type="Rhea" id="RHEA:44956"/>
        <dbReference type="ChEBI" id="CHEBI:15378"/>
        <dbReference type="ChEBI" id="CHEBI:57783"/>
        <dbReference type="ChEBI" id="CHEBI:58349"/>
        <dbReference type="ChEBI" id="CHEBI:62077"/>
        <dbReference type="ChEBI" id="CHEBI:62620"/>
    </reaction>
    <physiologicalReaction direction="left-to-right" evidence="17">
        <dbReference type="Rhea" id="RHEA:44957"/>
    </physiologicalReaction>
</comment>
<dbReference type="InterPro" id="IPR002347">
    <property type="entry name" value="SDR_fam"/>
</dbReference>
<evidence type="ECO:0000313" key="22">
    <source>
        <dbReference type="Proteomes" id="UP001304683"/>
    </source>
</evidence>
<evidence type="ECO:0000256" key="17">
    <source>
        <dbReference type="ARBA" id="ARBA00049108"/>
    </source>
</evidence>
<comment type="catalytic activity">
    <reaction evidence="15">
        <text>(2E)-dodecenoyl-CoA + NADPH + H(+) = dodecanoyl-CoA + NADP(+)</text>
        <dbReference type="Rhea" id="RHEA:44964"/>
        <dbReference type="ChEBI" id="CHEBI:15378"/>
        <dbReference type="ChEBI" id="CHEBI:57330"/>
        <dbReference type="ChEBI" id="CHEBI:57375"/>
        <dbReference type="ChEBI" id="CHEBI:57783"/>
        <dbReference type="ChEBI" id="CHEBI:58349"/>
    </reaction>
    <physiologicalReaction direction="left-to-right" evidence="15">
        <dbReference type="Rhea" id="RHEA:44965"/>
    </physiologicalReaction>
</comment>
<keyword evidence="7 21" id="KW-0560">Oxidoreductase</keyword>
<dbReference type="SUPFAM" id="SSF51735">
    <property type="entry name" value="NAD(P)-binding Rossmann-fold domains"/>
    <property type="match status" value="1"/>
</dbReference>
<evidence type="ECO:0000256" key="8">
    <source>
        <dbReference type="ARBA" id="ARBA00023098"/>
    </source>
</evidence>
<dbReference type="PRINTS" id="PR00081">
    <property type="entry name" value="GDHRDH"/>
</dbReference>
<evidence type="ECO:0000256" key="4">
    <source>
        <dbReference type="ARBA" id="ARBA00022553"/>
    </source>
</evidence>
<evidence type="ECO:0000256" key="5">
    <source>
        <dbReference type="ARBA" id="ARBA00022832"/>
    </source>
</evidence>
<comment type="catalytic activity">
    <reaction evidence="18">
        <text>a (2E)-enoyl-CoA + NADPH + H(+) = a 2,3-saturated acyl-CoA + NADP(+)</text>
        <dbReference type="Rhea" id="RHEA:33763"/>
        <dbReference type="ChEBI" id="CHEBI:15378"/>
        <dbReference type="ChEBI" id="CHEBI:57783"/>
        <dbReference type="ChEBI" id="CHEBI:58349"/>
        <dbReference type="ChEBI" id="CHEBI:58856"/>
        <dbReference type="ChEBI" id="CHEBI:65111"/>
        <dbReference type="EC" id="1.3.1.38"/>
    </reaction>
    <physiologicalReaction direction="left-to-right" evidence="18">
        <dbReference type="Rhea" id="RHEA:33764"/>
    </physiologicalReaction>
</comment>
<dbReference type="GO" id="GO:0008670">
    <property type="term" value="F:2,4-dienoyl-CoA reductase (NADPH) activity"/>
    <property type="evidence" value="ECO:0007669"/>
    <property type="project" value="UniProtKB-EC"/>
</dbReference>
<evidence type="ECO:0000256" key="20">
    <source>
        <dbReference type="ARBA" id="ARBA00049559"/>
    </source>
</evidence>
<comment type="subcellular location">
    <subcellularLocation>
        <location evidence="1">Peroxisome</location>
    </subcellularLocation>
</comment>
<evidence type="ECO:0000256" key="15">
    <source>
        <dbReference type="ARBA" id="ARBA00047570"/>
    </source>
</evidence>
<accession>A0ABZ0QLR9</accession>
<evidence type="ECO:0000256" key="6">
    <source>
        <dbReference type="ARBA" id="ARBA00022857"/>
    </source>
</evidence>
<keyword evidence="8" id="KW-0443">Lipid metabolism</keyword>
<keyword evidence="6" id="KW-0521">NADP</keyword>
<evidence type="ECO:0000256" key="7">
    <source>
        <dbReference type="ARBA" id="ARBA00023002"/>
    </source>
</evidence>
<dbReference type="NCBIfam" id="NF005559">
    <property type="entry name" value="PRK07231.1"/>
    <property type="match status" value="1"/>
</dbReference>
<keyword evidence="4" id="KW-0597">Phosphoprotein</keyword>
<dbReference type="InterPro" id="IPR052388">
    <property type="entry name" value="Peroxisomal_t2-enoyl-CoA_red"/>
</dbReference>
<dbReference type="PANTHER" id="PTHR24317:SF7">
    <property type="entry name" value="PEROXISOMAL TRANS-2-ENOYL-COA REDUCTASE"/>
    <property type="match status" value="1"/>
</dbReference>
<protein>
    <recommendedName>
        <fullName evidence="14">Peroxisomal trans-2-enoyl-CoA reductase</fullName>
        <ecNumber evidence="13">1.3.1.38</ecNumber>
    </recommendedName>
</protein>
<evidence type="ECO:0000256" key="16">
    <source>
        <dbReference type="ARBA" id="ARBA00048686"/>
    </source>
</evidence>
<comment type="catalytic activity">
    <reaction evidence="19">
        <text>(2E)-decenoyl-CoA + NADPH + H(+) = decanoyl-CoA + NADP(+)</text>
        <dbReference type="Rhea" id="RHEA:44960"/>
        <dbReference type="ChEBI" id="CHEBI:15378"/>
        <dbReference type="ChEBI" id="CHEBI:57783"/>
        <dbReference type="ChEBI" id="CHEBI:58349"/>
        <dbReference type="ChEBI" id="CHEBI:61406"/>
        <dbReference type="ChEBI" id="CHEBI:61430"/>
    </reaction>
    <physiologicalReaction direction="left-to-right" evidence="19">
        <dbReference type="Rhea" id="RHEA:44961"/>
    </physiologicalReaction>
</comment>
<evidence type="ECO:0000256" key="13">
    <source>
        <dbReference type="ARBA" id="ARBA00038849"/>
    </source>
</evidence>
<evidence type="ECO:0000256" key="19">
    <source>
        <dbReference type="ARBA" id="ARBA00049386"/>
    </source>
</evidence>
<keyword evidence="22" id="KW-1185">Reference proteome</keyword>
<evidence type="ECO:0000256" key="14">
    <source>
        <dbReference type="ARBA" id="ARBA00041063"/>
    </source>
</evidence>
<sequence length="265" mass="27888">MLPPGTLQDRVAIITGGGTGLGKAMALEFTRLGARVVLASRKAENLEKAAAEIAEWGGEALTVPTDVRDPEQVDRMVQAALDRFGRIDILVNNAAGNFVCPAEELSVNGWNAVVNIVLHGTFYCTRAVARHWIAQGRGGNILNIIATYAWTGGPGTVHSAAAKAGVLAMTRTLAVEWAAKGIRVNCIAPGPVDGTGAAPQLWPTEEARQAVIRSVPLGRMGRPEEIAHAAAYLVSDYAGFITGEVLTIDGGQWLGRGVFKGSPRS</sequence>
<comment type="subunit">
    <text evidence="12">Interacts with PEX5, probably required to target it into peroxisomes.</text>
</comment>
<evidence type="ECO:0000256" key="2">
    <source>
        <dbReference type="ARBA" id="ARBA00005189"/>
    </source>
</evidence>
<evidence type="ECO:0000313" key="21">
    <source>
        <dbReference type="EMBL" id="WPD18445.1"/>
    </source>
</evidence>
<dbReference type="EMBL" id="CP132508">
    <property type="protein sequence ID" value="WPD18445.1"/>
    <property type="molecule type" value="Genomic_DNA"/>
</dbReference>
<dbReference type="PANTHER" id="PTHR24317">
    <property type="entry name" value="PEROXISOMAL TRANS-2-ENOYL-COA REDUCTASE"/>
    <property type="match status" value="1"/>
</dbReference>
<reference evidence="21 22" key="1">
    <citation type="submission" date="2023-08" db="EMBL/GenBank/DDBJ databases">
        <title>Genome sequence of Thermaerobacter compostii strain Ins1, a spore-forming filamentous bacterium isolated from a deep geothermal reservoir.</title>
        <authorList>
            <person name="Bregnard D."/>
            <person name="Gonzalez D."/>
            <person name="Junier P."/>
        </authorList>
    </citation>
    <scope>NUCLEOTIDE SEQUENCE [LARGE SCALE GENOMIC DNA]</scope>
    <source>
        <strain evidence="21 22">Ins1</strain>
    </source>
</reference>
<dbReference type="InterPro" id="IPR036291">
    <property type="entry name" value="NAD(P)-bd_dom_sf"/>
</dbReference>
<keyword evidence="9" id="KW-0576">Peroxisome</keyword>
<dbReference type="PRINTS" id="PR00080">
    <property type="entry name" value="SDRFAMILY"/>
</dbReference>